<evidence type="ECO:0000313" key="2">
    <source>
        <dbReference type="Proteomes" id="UP000294650"/>
    </source>
</evidence>
<evidence type="ECO:0000313" key="1">
    <source>
        <dbReference type="EMBL" id="TCT24611.1"/>
    </source>
</evidence>
<accession>A0A4R3N814</accession>
<keyword evidence="2" id="KW-1185">Reference proteome</keyword>
<comment type="caution">
    <text evidence="1">The sequence shown here is derived from an EMBL/GenBank/DDBJ whole genome shotgun (WGS) entry which is preliminary data.</text>
</comment>
<dbReference type="Proteomes" id="UP000294650">
    <property type="component" value="Unassembled WGS sequence"/>
</dbReference>
<dbReference type="EMBL" id="SMAN01000005">
    <property type="protein sequence ID" value="TCT24611.1"/>
    <property type="molecule type" value="Genomic_DNA"/>
</dbReference>
<organism evidence="1 2">
    <name type="scientific">Melghiribacillus thermohalophilus</name>
    <dbReference type="NCBI Taxonomy" id="1324956"/>
    <lineage>
        <taxon>Bacteria</taxon>
        <taxon>Bacillati</taxon>
        <taxon>Bacillota</taxon>
        <taxon>Bacilli</taxon>
        <taxon>Bacillales</taxon>
        <taxon>Bacillaceae</taxon>
        <taxon>Melghiribacillus</taxon>
    </lineage>
</organism>
<name>A0A4R3N814_9BACI</name>
<dbReference type="AlphaFoldDB" id="A0A4R3N814"/>
<protein>
    <submittedName>
        <fullName evidence="1">Uncharacterized protein</fullName>
    </submittedName>
</protein>
<reference evidence="1 2" key="1">
    <citation type="submission" date="2019-03" db="EMBL/GenBank/DDBJ databases">
        <title>Genomic Encyclopedia of Type Strains, Phase IV (KMG-IV): sequencing the most valuable type-strain genomes for metagenomic binning, comparative biology and taxonomic classification.</title>
        <authorList>
            <person name="Goeker M."/>
        </authorList>
    </citation>
    <scope>NUCLEOTIDE SEQUENCE [LARGE SCALE GENOMIC DNA]</scope>
    <source>
        <strain evidence="1 2">DSM 25894</strain>
    </source>
</reference>
<proteinExistence type="predicted"/>
<sequence>MTNDHLLEQSLIHSYLSKWVNIQTIFWAIQMPVGKRIVYITEGIDSEDSWMNKKSIRGPLRPSGTGNAAVMRNWPEEFNIVQKTSKHAPVLNLDCYNGRISNKLFKKSWYGESLLTDNVELSFLLSFFLHRGSFSADIKKAQSKISDCAFGCFLVVDIWQQSHLTRTLNSFG</sequence>
<gene>
    <name evidence="1" type="ORF">EDD68_10565</name>
</gene>